<dbReference type="SUPFAM" id="SSF52200">
    <property type="entry name" value="Toll/Interleukin receptor TIR domain"/>
    <property type="match status" value="1"/>
</dbReference>
<organism evidence="1 2">
    <name type="scientific">Periplaneta americana</name>
    <name type="common">American cockroach</name>
    <name type="synonym">Blatta americana</name>
    <dbReference type="NCBI Taxonomy" id="6978"/>
    <lineage>
        <taxon>Eukaryota</taxon>
        <taxon>Metazoa</taxon>
        <taxon>Ecdysozoa</taxon>
        <taxon>Arthropoda</taxon>
        <taxon>Hexapoda</taxon>
        <taxon>Insecta</taxon>
        <taxon>Pterygota</taxon>
        <taxon>Neoptera</taxon>
        <taxon>Polyneoptera</taxon>
        <taxon>Dictyoptera</taxon>
        <taxon>Blattodea</taxon>
        <taxon>Blattoidea</taxon>
        <taxon>Blattidae</taxon>
        <taxon>Blattinae</taxon>
        <taxon>Periplaneta</taxon>
    </lineage>
</organism>
<protein>
    <recommendedName>
        <fullName evidence="3">TIR domain-containing protein</fullName>
    </recommendedName>
</protein>
<dbReference type="PANTHER" id="PTHR15079:SF3">
    <property type="entry name" value="MYELOID DIFFERENTIATION PRIMARY RESPONSE PROTEIN MYD88"/>
    <property type="match status" value="1"/>
</dbReference>
<reference evidence="1 2" key="1">
    <citation type="journal article" date="2022" name="Allergy">
        <title>Genome assembly and annotation of Periplaneta americana reveal a comprehensive cockroach allergen profile.</title>
        <authorList>
            <person name="Wang L."/>
            <person name="Xiong Q."/>
            <person name="Saelim N."/>
            <person name="Wang L."/>
            <person name="Nong W."/>
            <person name="Wan A.T."/>
            <person name="Shi M."/>
            <person name="Liu X."/>
            <person name="Cao Q."/>
            <person name="Hui J.H.L."/>
            <person name="Sookrung N."/>
            <person name="Leung T.F."/>
            <person name="Tungtrongchitr A."/>
            <person name="Tsui S.K.W."/>
        </authorList>
    </citation>
    <scope>NUCLEOTIDE SEQUENCE [LARGE SCALE GENOMIC DNA]</scope>
    <source>
        <strain evidence="1">PWHHKU_190912</strain>
    </source>
</reference>
<dbReference type="EMBL" id="JAJSOF020000025">
    <property type="protein sequence ID" value="KAJ4435002.1"/>
    <property type="molecule type" value="Genomic_DNA"/>
</dbReference>
<dbReference type="Proteomes" id="UP001148838">
    <property type="component" value="Unassembled WGS sequence"/>
</dbReference>
<proteinExistence type="predicted"/>
<name>A0ABQ8SMT4_PERAM</name>
<dbReference type="InterPro" id="IPR011029">
    <property type="entry name" value="DEATH-like_dom_sf"/>
</dbReference>
<accession>A0ABQ8SMT4</accession>
<dbReference type="PANTHER" id="PTHR15079">
    <property type="entry name" value="MYD88"/>
    <property type="match status" value="1"/>
</dbReference>
<dbReference type="InterPro" id="IPR017281">
    <property type="entry name" value="Myelin_different_resp_MyD88"/>
</dbReference>
<dbReference type="InterPro" id="IPR035897">
    <property type="entry name" value="Toll_tir_struct_dom_sf"/>
</dbReference>
<dbReference type="Gene3D" id="1.10.533.10">
    <property type="entry name" value="Death Domain, Fas"/>
    <property type="match status" value="1"/>
</dbReference>
<evidence type="ECO:0000313" key="1">
    <source>
        <dbReference type="EMBL" id="KAJ4435002.1"/>
    </source>
</evidence>
<evidence type="ECO:0008006" key="3">
    <source>
        <dbReference type="Google" id="ProtNLM"/>
    </source>
</evidence>
<keyword evidence="2" id="KW-1185">Reference proteome</keyword>
<evidence type="ECO:0000313" key="2">
    <source>
        <dbReference type="Proteomes" id="UP001148838"/>
    </source>
</evidence>
<dbReference type="SUPFAM" id="SSF47986">
    <property type="entry name" value="DEATH domain"/>
    <property type="match status" value="1"/>
</dbReference>
<comment type="caution">
    <text evidence="1">The sequence shown here is derived from an EMBL/GenBank/DDBJ whole genome shotgun (WGS) entry which is preliminary data.</text>
</comment>
<gene>
    <name evidence="1" type="ORF">ANN_23574</name>
</gene>
<sequence>MAGIPDVDLFQIPLIALRTSTREIISTLLNPMKVIPNSEGLPRDWRGLAQLTGMNNQMVILIGSKPDPTAQVLSQWRQGSIGLLKSYLGQLDRWDVVDDTENEMVNNDDDDDDDDDVYDNTIQSMDIFVIFVELDASHFLKRKNETKASAAELDAEIDKQILTIADVYQLEQGFEPQHYDAFLLYAEEDQDFAMQIVDKMERDYGLTDNFVIHPLSCLDQRLRKVVPVMYQRCQLPSELTYYFWLDYSRSGKLYDFWTKLHNSILSTTSAQPVKTQVPAIKANGEESISYKVQPALEQNKITSPNCVDERDESSADTCSLNTELLSIQSGRVSFHILFYSIASKVIIL</sequence>